<dbReference type="RefSeq" id="WP_066333234.1">
    <property type="nucleotide sequence ID" value="NZ_LWSG01000018.1"/>
</dbReference>
<evidence type="ECO:0000313" key="1">
    <source>
        <dbReference type="EMBL" id="OAS85811.1"/>
    </source>
</evidence>
<proteinExistence type="predicted"/>
<dbReference type="InterPro" id="IPR045527">
    <property type="entry name" value="DUF6470"/>
</dbReference>
<gene>
    <name evidence="1" type="ORF">A6K24_23465</name>
</gene>
<evidence type="ECO:0000313" key="2">
    <source>
        <dbReference type="Proteomes" id="UP000078534"/>
    </source>
</evidence>
<protein>
    <recommendedName>
        <fullName evidence="3">YviE</fullName>
    </recommendedName>
</protein>
<dbReference type="EMBL" id="LWSG01000018">
    <property type="protein sequence ID" value="OAS85811.1"/>
    <property type="molecule type" value="Genomic_DNA"/>
</dbReference>
<comment type="caution">
    <text evidence="1">The sequence shown here is derived from an EMBL/GenBank/DDBJ whole genome shotgun (WGS) entry which is preliminary data.</text>
</comment>
<dbReference type="Proteomes" id="UP000078534">
    <property type="component" value="Unassembled WGS sequence"/>
</dbReference>
<name>A0A179SWH0_9BACI</name>
<keyword evidence="2" id="KW-1185">Reference proteome</keyword>
<sequence length="189" mass="21123">MKIPQIRLQSITAQISIHTTKGQQTIEQPKADLSIEQPKAELSIEATPSNLSIDQTEAWADMDLKHISRRIREAAQQGHQDVMAGIARRAEEGEQLKRIEDGGNPLADIAKKRSQKPIYPFNVGFIPSAGSVKIQYEPAKVNIEVTQNKPNIDVSQNKPIIDYQPGTVEVNLERRNELHTDFVPVNKGE</sequence>
<organism evidence="1 2">
    <name type="scientific">Metabacillus litoralis</name>
    <dbReference type="NCBI Taxonomy" id="152268"/>
    <lineage>
        <taxon>Bacteria</taxon>
        <taxon>Bacillati</taxon>
        <taxon>Bacillota</taxon>
        <taxon>Bacilli</taxon>
        <taxon>Bacillales</taxon>
        <taxon>Bacillaceae</taxon>
        <taxon>Metabacillus</taxon>
    </lineage>
</organism>
<dbReference type="Pfam" id="PF20074">
    <property type="entry name" value="DUF6470"/>
    <property type="match status" value="1"/>
</dbReference>
<dbReference type="STRING" id="152268.A6K24_23465"/>
<dbReference type="AlphaFoldDB" id="A0A179SWH0"/>
<evidence type="ECO:0008006" key="3">
    <source>
        <dbReference type="Google" id="ProtNLM"/>
    </source>
</evidence>
<dbReference type="OrthoDB" id="2112831at2"/>
<reference evidence="2" key="1">
    <citation type="submission" date="2016-04" db="EMBL/GenBank/DDBJ databases">
        <authorList>
            <person name="Lyu Z."/>
            <person name="Lyu W."/>
        </authorList>
    </citation>
    <scope>NUCLEOTIDE SEQUENCE [LARGE SCALE GENOMIC DNA]</scope>
    <source>
        <strain evidence="2">C44</strain>
    </source>
</reference>
<accession>A0A179SWH0</accession>